<dbReference type="PROSITE" id="PS50303">
    <property type="entry name" value="PUM_HD"/>
    <property type="match status" value="1"/>
</dbReference>
<reference evidence="8" key="1">
    <citation type="journal article" date="2014" name="Nat. Commun.">
        <title>The emerging biofuel crop Camelina sativa retains a highly undifferentiated hexaploid genome structure.</title>
        <authorList>
            <person name="Kagale S."/>
            <person name="Koh C."/>
            <person name="Nixon J."/>
            <person name="Bollina V."/>
            <person name="Clarke W.E."/>
            <person name="Tuteja R."/>
            <person name="Spillane C."/>
            <person name="Robinson S.J."/>
            <person name="Links M.G."/>
            <person name="Clarke C."/>
            <person name="Higgins E.E."/>
            <person name="Huebert T."/>
            <person name="Sharpe A.G."/>
            <person name="Parkin I.A."/>
        </authorList>
    </citation>
    <scope>NUCLEOTIDE SEQUENCE [LARGE SCALE GENOMIC DNA]</scope>
    <source>
        <strain evidence="8">cv. DH55</strain>
    </source>
</reference>
<evidence type="ECO:0000256" key="2">
    <source>
        <dbReference type="ARBA" id="ARBA00022490"/>
    </source>
</evidence>
<evidence type="ECO:0000256" key="4">
    <source>
        <dbReference type="ARBA" id="ARBA00022845"/>
    </source>
</evidence>
<dbReference type="Proteomes" id="UP000694864">
    <property type="component" value="Chromosome 11"/>
</dbReference>
<dbReference type="RefSeq" id="XP_010446197.2">
    <property type="nucleotide sequence ID" value="XM_010447895.2"/>
</dbReference>
<dbReference type="Pfam" id="PF00806">
    <property type="entry name" value="PUF"/>
    <property type="match status" value="4"/>
</dbReference>
<dbReference type="PROSITE" id="PS50302">
    <property type="entry name" value="PUM"/>
    <property type="match status" value="2"/>
</dbReference>
<dbReference type="GeneID" id="104728990"/>
<evidence type="ECO:0000256" key="6">
    <source>
        <dbReference type="PROSITE-ProRule" id="PRU00317"/>
    </source>
</evidence>
<keyword evidence="4" id="KW-0810">Translation regulation</keyword>
<dbReference type="Gene3D" id="1.25.10.10">
    <property type="entry name" value="Leucine-rich Repeat Variant"/>
    <property type="match status" value="1"/>
</dbReference>
<protein>
    <submittedName>
        <fullName evidence="9">Pumilio homolog 16</fullName>
    </submittedName>
</protein>
<evidence type="ECO:0000256" key="1">
    <source>
        <dbReference type="ARBA" id="ARBA00004496"/>
    </source>
</evidence>
<evidence type="ECO:0000313" key="9">
    <source>
        <dbReference type="RefSeq" id="XP_010446197.2"/>
    </source>
</evidence>
<dbReference type="PANTHER" id="PTHR12537">
    <property type="entry name" value="RNA BINDING PROTEIN PUMILIO-RELATED"/>
    <property type="match status" value="1"/>
</dbReference>
<dbReference type="InterPro" id="IPR011989">
    <property type="entry name" value="ARM-like"/>
</dbReference>
<name>A0ABM0UTP9_CAMSA</name>
<keyword evidence="2" id="KW-0963">Cytoplasm</keyword>
<dbReference type="InterPro" id="IPR016024">
    <property type="entry name" value="ARM-type_fold"/>
</dbReference>
<accession>A0ABM0UTP9</accession>
<keyword evidence="8" id="KW-1185">Reference proteome</keyword>
<gene>
    <name evidence="9" type="primary">LOC104728990</name>
</gene>
<dbReference type="PANTHER" id="PTHR12537:SF137">
    <property type="entry name" value="PUMILIO HOMOLOG 16-RELATED"/>
    <property type="match status" value="1"/>
</dbReference>
<evidence type="ECO:0000313" key="8">
    <source>
        <dbReference type="Proteomes" id="UP000694864"/>
    </source>
</evidence>
<comment type="subcellular location">
    <subcellularLocation>
        <location evidence="1">Cytoplasm</location>
    </subcellularLocation>
</comment>
<evidence type="ECO:0000256" key="5">
    <source>
        <dbReference type="ARBA" id="ARBA00022884"/>
    </source>
</evidence>
<keyword evidence="5" id="KW-0694">RNA-binding</keyword>
<evidence type="ECO:0000259" key="7">
    <source>
        <dbReference type="PROSITE" id="PS50303"/>
    </source>
</evidence>
<proteinExistence type="predicted"/>
<keyword evidence="3" id="KW-0677">Repeat</keyword>
<dbReference type="InterPro" id="IPR033133">
    <property type="entry name" value="PUM-HD"/>
</dbReference>
<feature type="domain" description="PUM-HD" evidence="7">
    <location>
        <begin position="1"/>
        <end position="279"/>
    </location>
</feature>
<sequence length="283" mass="32606">MTRSDEDVPHFKDVISVFDIIKLQRMVYTLTSDSDFFMEIARDHNGSKNIQRLMGRSEYMDGLFCEAITRLFLQVMTDKHASYVGIQGTRVFQQDKKEPLYKLILQYVLYLARDQHGCIALNEIITDLDRSSYRNQLLDLVANNAVWLSNDPYGNFVIQHLLRLKDMRCTRNIAVNLRGHYVDLSFKKFGSYIVEGLLKVGDSVMEEVVMDLVKCEGERLMRLARSEYGNFVVRKALGLTRGYMTADLFNGLVNKLIPFRHLLPRSPGRNIATILDSVLISSY</sequence>
<feature type="repeat" description="Pumilio" evidence="6">
    <location>
        <begin position="176"/>
        <end position="211"/>
    </location>
</feature>
<organism evidence="8 9">
    <name type="scientific">Camelina sativa</name>
    <name type="common">False flax</name>
    <name type="synonym">Myagrum sativum</name>
    <dbReference type="NCBI Taxonomy" id="90675"/>
    <lineage>
        <taxon>Eukaryota</taxon>
        <taxon>Viridiplantae</taxon>
        <taxon>Streptophyta</taxon>
        <taxon>Embryophyta</taxon>
        <taxon>Tracheophyta</taxon>
        <taxon>Spermatophyta</taxon>
        <taxon>Magnoliopsida</taxon>
        <taxon>eudicotyledons</taxon>
        <taxon>Gunneridae</taxon>
        <taxon>Pentapetalae</taxon>
        <taxon>rosids</taxon>
        <taxon>malvids</taxon>
        <taxon>Brassicales</taxon>
        <taxon>Brassicaceae</taxon>
        <taxon>Camelineae</taxon>
        <taxon>Camelina</taxon>
    </lineage>
</organism>
<dbReference type="InterPro" id="IPR001313">
    <property type="entry name" value="Pumilio_RNA-bd_rpt"/>
</dbReference>
<feature type="repeat" description="Pumilio" evidence="6">
    <location>
        <begin position="139"/>
        <end position="175"/>
    </location>
</feature>
<reference evidence="9" key="2">
    <citation type="submission" date="2025-08" db="UniProtKB">
        <authorList>
            <consortium name="RefSeq"/>
        </authorList>
    </citation>
    <scope>IDENTIFICATION</scope>
    <source>
        <tissue evidence="9">Leaf</tissue>
    </source>
</reference>
<evidence type="ECO:0000256" key="3">
    <source>
        <dbReference type="ARBA" id="ARBA00022737"/>
    </source>
</evidence>
<dbReference type="SMART" id="SM00025">
    <property type="entry name" value="Pumilio"/>
    <property type="match status" value="4"/>
</dbReference>
<dbReference type="SUPFAM" id="SSF48371">
    <property type="entry name" value="ARM repeat"/>
    <property type="match status" value="1"/>
</dbReference>